<feature type="coiled-coil region" evidence="1">
    <location>
        <begin position="25"/>
        <end position="69"/>
    </location>
</feature>
<feature type="signal peptide" evidence="2">
    <location>
        <begin position="1"/>
        <end position="22"/>
    </location>
</feature>
<evidence type="ECO:0000313" key="4">
    <source>
        <dbReference type="Proteomes" id="UP000198654"/>
    </source>
</evidence>
<accession>A0A1G9IFX7</accession>
<name>A0A1G9IFX7_9GAMM</name>
<sequence>MNIKSLTAAILASLLMIGSVSAMDSAAVEERMQEISERSKQKAEETSRIVALEAQVKELEELVHMMLEEGES</sequence>
<proteinExistence type="predicted"/>
<evidence type="ECO:0000256" key="1">
    <source>
        <dbReference type="SAM" id="Coils"/>
    </source>
</evidence>
<dbReference type="EMBL" id="FNGI01000002">
    <property type="protein sequence ID" value="SDL24012.1"/>
    <property type="molecule type" value="Genomic_DNA"/>
</dbReference>
<keyword evidence="4" id="KW-1185">Reference proteome</keyword>
<protein>
    <submittedName>
        <fullName evidence="3">Uncharacterized protein</fullName>
    </submittedName>
</protein>
<organism evidence="3 4">
    <name type="scientific">Modicisalibacter muralis</name>
    <dbReference type="NCBI Taxonomy" id="119000"/>
    <lineage>
        <taxon>Bacteria</taxon>
        <taxon>Pseudomonadati</taxon>
        <taxon>Pseudomonadota</taxon>
        <taxon>Gammaproteobacteria</taxon>
        <taxon>Oceanospirillales</taxon>
        <taxon>Halomonadaceae</taxon>
        <taxon>Modicisalibacter</taxon>
    </lineage>
</organism>
<evidence type="ECO:0000256" key="2">
    <source>
        <dbReference type="SAM" id="SignalP"/>
    </source>
</evidence>
<gene>
    <name evidence="3" type="ORF">SAMN05661010_01175</name>
</gene>
<dbReference type="RefSeq" id="WP_089726462.1">
    <property type="nucleotide sequence ID" value="NZ_FNGI01000002.1"/>
</dbReference>
<evidence type="ECO:0000313" key="3">
    <source>
        <dbReference type="EMBL" id="SDL24012.1"/>
    </source>
</evidence>
<keyword evidence="1" id="KW-0175">Coiled coil</keyword>
<feature type="chain" id="PRO_5011781729" evidence="2">
    <location>
        <begin position="23"/>
        <end position="72"/>
    </location>
</feature>
<dbReference type="OrthoDB" id="6172705at2"/>
<dbReference type="Proteomes" id="UP000198654">
    <property type="component" value="Unassembled WGS sequence"/>
</dbReference>
<keyword evidence="2" id="KW-0732">Signal</keyword>
<reference evidence="3 4" key="1">
    <citation type="submission" date="2016-10" db="EMBL/GenBank/DDBJ databases">
        <authorList>
            <person name="de Groot N.N."/>
        </authorList>
    </citation>
    <scope>NUCLEOTIDE SEQUENCE [LARGE SCALE GENOMIC DNA]</scope>
    <source>
        <strain evidence="3 4">DSM 14789</strain>
    </source>
</reference>
<dbReference type="AlphaFoldDB" id="A0A1G9IFX7"/>